<accession>A0AB39XV55</accession>
<evidence type="ECO:0008006" key="2">
    <source>
        <dbReference type="Google" id="ProtNLM"/>
    </source>
</evidence>
<evidence type="ECO:0000313" key="1">
    <source>
        <dbReference type="EMBL" id="XDV61775.1"/>
    </source>
</evidence>
<reference evidence="1" key="1">
    <citation type="submission" date="2024-08" db="EMBL/GenBank/DDBJ databases">
        <authorList>
            <person name="Yu S.T."/>
        </authorList>
    </citation>
    <scope>NUCLEOTIDE SEQUENCE</scope>
    <source>
        <strain evidence="1">R33</strain>
    </source>
</reference>
<dbReference type="RefSeq" id="WP_369776513.1">
    <property type="nucleotide sequence ID" value="NZ_CP165727.1"/>
</dbReference>
<proteinExistence type="predicted"/>
<gene>
    <name evidence="1" type="ORF">AB5J51_01870</name>
</gene>
<protein>
    <recommendedName>
        <fullName evidence="2">DUF1877 family protein</fullName>
    </recommendedName>
</protein>
<organism evidence="1">
    <name type="scientific">Streptomyces sp. R33</name>
    <dbReference type="NCBI Taxonomy" id="3238629"/>
    <lineage>
        <taxon>Bacteria</taxon>
        <taxon>Bacillati</taxon>
        <taxon>Actinomycetota</taxon>
        <taxon>Actinomycetes</taxon>
        <taxon>Kitasatosporales</taxon>
        <taxon>Streptomycetaceae</taxon>
        <taxon>Streptomyces</taxon>
    </lineage>
</organism>
<sequence length="204" mass="22837">MLQNMAGVEEHEALVRWQERFDLLSRALAVEGIVWQEPALDEPSHLRFISFPTSHLHHLRRVFALAARGESVTPASATSAEQYERDEDKVFDESTIMSSHLLCHSDSAGFYVPVDFDDPLFLPAEKQVEGGGMVGSSQQLLAELCGFASAIGVRLDRDRHLSDEESARLDTASDDLFHTERSAWHQLYQVCRTSIATGRAVVFH</sequence>
<dbReference type="EMBL" id="CP165727">
    <property type="protein sequence ID" value="XDV61775.1"/>
    <property type="molecule type" value="Genomic_DNA"/>
</dbReference>
<name>A0AB39XV55_9ACTN</name>
<dbReference type="AlphaFoldDB" id="A0AB39XV55"/>